<dbReference type="Proteomes" id="UP000814140">
    <property type="component" value="Unassembled WGS sequence"/>
</dbReference>
<proteinExistence type="predicted"/>
<gene>
    <name evidence="1" type="ORF">BV25DRAFT_1829307</name>
</gene>
<sequence>MSSSFVEFREPSIHDPRYPSSFVRTVDGFDANLRPTDGPSTSHTYGYPSHHSRHSSRQTSNQSYSYTRPAPPPIEAIQGIPTPALAARGLAELEDPDAEYMEVDPVTDLEGGMQEDYQDADGSAAHPPRRRFVGGFVAGLRKLPRAVARNLLHDKRAPRPTKDYQPGYETTEFTSPYHQQPLSPDFVPAYDAPGEPVEGDIHYVEAVDMPTEHLTVPPQIRTSSHSIHSGRAPSRLTVQSTSHVSAPLSQHGSIHPSRASASWTVRNPDPETPTEGSATAHDHPPGQVPVDGTTAPVGPPNISSPVYVEPRPASDYDRMASPVRPPSERSIPSQFARVGKFFRDLNNLPWVSSNIAVDFVPADSARSRYLRSKQDGSWYSARHRNVDLLAGGPSTQALAAASGLSLGQAPIQGSSATLPYQNGQRHGSQSSSEGAYPQQHSSQGHGPYMYPVAPLLPPPQPMYMYPAAYPPAGSPRVSPGQASSSATNSNPEMQQMQPAYPVYMIAMPAAPYMQVPDPARHPPHHHHPAAYPAHV</sequence>
<protein>
    <submittedName>
        <fullName evidence="1">Uncharacterized protein</fullName>
    </submittedName>
</protein>
<dbReference type="EMBL" id="MU277228">
    <property type="protein sequence ID" value="KAI0059254.1"/>
    <property type="molecule type" value="Genomic_DNA"/>
</dbReference>
<name>A0ACB8SRX8_9AGAM</name>
<evidence type="ECO:0000313" key="2">
    <source>
        <dbReference type="Proteomes" id="UP000814140"/>
    </source>
</evidence>
<evidence type="ECO:0000313" key="1">
    <source>
        <dbReference type="EMBL" id="KAI0059254.1"/>
    </source>
</evidence>
<organism evidence="1 2">
    <name type="scientific">Artomyces pyxidatus</name>
    <dbReference type="NCBI Taxonomy" id="48021"/>
    <lineage>
        <taxon>Eukaryota</taxon>
        <taxon>Fungi</taxon>
        <taxon>Dikarya</taxon>
        <taxon>Basidiomycota</taxon>
        <taxon>Agaricomycotina</taxon>
        <taxon>Agaricomycetes</taxon>
        <taxon>Russulales</taxon>
        <taxon>Auriscalpiaceae</taxon>
        <taxon>Artomyces</taxon>
    </lineage>
</organism>
<keyword evidence="2" id="KW-1185">Reference proteome</keyword>
<reference evidence="1" key="2">
    <citation type="journal article" date="2022" name="New Phytol.">
        <title>Evolutionary transition to the ectomycorrhizal habit in the genomes of a hyperdiverse lineage of mushroom-forming fungi.</title>
        <authorList>
            <person name="Looney B."/>
            <person name="Miyauchi S."/>
            <person name="Morin E."/>
            <person name="Drula E."/>
            <person name="Courty P.E."/>
            <person name="Kohler A."/>
            <person name="Kuo A."/>
            <person name="LaButti K."/>
            <person name="Pangilinan J."/>
            <person name="Lipzen A."/>
            <person name="Riley R."/>
            <person name="Andreopoulos W."/>
            <person name="He G."/>
            <person name="Johnson J."/>
            <person name="Nolan M."/>
            <person name="Tritt A."/>
            <person name="Barry K.W."/>
            <person name="Grigoriev I.V."/>
            <person name="Nagy L.G."/>
            <person name="Hibbett D."/>
            <person name="Henrissat B."/>
            <person name="Matheny P.B."/>
            <person name="Labbe J."/>
            <person name="Martin F.M."/>
        </authorList>
    </citation>
    <scope>NUCLEOTIDE SEQUENCE</scope>
    <source>
        <strain evidence="1">HHB10654</strain>
    </source>
</reference>
<comment type="caution">
    <text evidence="1">The sequence shown here is derived from an EMBL/GenBank/DDBJ whole genome shotgun (WGS) entry which is preliminary data.</text>
</comment>
<accession>A0ACB8SRX8</accession>
<reference evidence="1" key="1">
    <citation type="submission" date="2021-03" db="EMBL/GenBank/DDBJ databases">
        <authorList>
            <consortium name="DOE Joint Genome Institute"/>
            <person name="Ahrendt S."/>
            <person name="Looney B.P."/>
            <person name="Miyauchi S."/>
            <person name="Morin E."/>
            <person name="Drula E."/>
            <person name="Courty P.E."/>
            <person name="Chicoki N."/>
            <person name="Fauchery L."/>
            <person name="Kohler A."/>
            <person name="Kuo A."/>
            <person name="Labutti K."/>
            <person name="Pangilinan J."/>
            <person name="Lipzen A."/>
            <person name="Riley R."/>
            <person name="Andreopoulos W."/>
            <person name="He G."/>
            <person name="Johnson J."/>
            <person name="Barry K.W."/>
            <person name="Grigoriev I.V."/>
            <person name="Nagy L."/>
            <person name="Hibbett D."/>
            <person name="Henrissat B."/>
            <person name="Matheny P.B."/>
            <person name="Labbe J."/>
            <person name="Martin F."/>
        </authorList>
    </citation>
    <scope>NUCLEOTIDE SEQUENCE</scope>
    <source>
        <strain evidence="1">HHB10654</strain>
    </source>
</reference>